<evidence type="ECO:0000313" key="2">
    <source>
        <dbReference type="EMBL" id="MBW0585800.1"/>
    </source>
</evidence>
<dbReference type="AlphaFoldDB" id="A0A9Q3Q667"/>
<dbReference type="InterPro" id="IPR050951">
    <property type="entry name" value="Retrovirus_Pol_polyprotein"/>
</dbReference>
<dbReference type="Gene3D" id="1.10.340.70">
    <property type="match status" value="1"/>
</dbReference>
<dbReference type="EMBL" id="AVOT02122036">
    <property type="protein sequence ID" value="MBW0585800.1"/>
    <property type="molecule type" value="Genomic_DNA"/>
</dbReference>
<evidence type="ECO:0000313" key="3">
    <source>
        <dbReference type="Proteomes" id="UP000765509"/>
    </source>
</evidence>
<comment type="caution">
    <text evidence="2">The sequence shown here is derived from an EMBL/GenBank/DDBJ whole genome shotgun (WGS) entry which is preliminary data.</text>
</comment>
<feature type="domain" description="Integrase zinc-binding" evidence="1">
    <location>
        <begin position="125"/>
        <end position="179"/>
    </location>
</feature>
<organism evidence="2 3">
    <name type="scientific">Austropuccinia psidii MF-1</name>
    <dbReference type="NCBI Taxonomy" id="1389203"/>
    <lineage>
        <taxon>Eukaryota</taxon>
        <taxon>Fungi</taxon>
        <taxon>Dikarya</taxon>
        <taxon>Basidiomycota</taxon>
        <taxon>Pucciniomycotina</taxon>
        <taxon>Pucciniomycetes</taxon>
        <taxon>Pucciniales</taxon>
        <taxon>Sphaerophragmiaceae</taxon>
        <taxon>Austropuccinia</taxon>
    </lineage>
</organism>
<evidence type="ECO:0000259" key="1">
    <source>
        <dbReference type="Pfam" id="PF17921"/>
    </source>
</evidence>
<dbReference type="InterPro" id="IPR041588">
    <property type="entry name" value="Integrase_H2C2"/>
</dbReference>
<dbReference type="InterPro" id="IPR012337">
    <property type="entry name" value="RNaseH-like_sf"/>
</dbReference>
<name>A0A9Q3Q667_9BASI</name>
<dbReference type="Proteomes" id="UP000765509">
    <property type="component" value="Unassembled WGS sequence"/>
</dbReference>
<protein>
    <recommendedName>
        <fullName evidence="1">Integrase zinc-binding domain-containing protein</fullName>
    </recommendedName>
</protein>
<dbReference type="GO" id="GO:0003676">
    <property type="term" value="F:nucleic acid binding"/>
    <property type="evidence" value="ECO:0007669"/>
    <property type="project" value="InterPro"/>
</dbReference>
<dbReference type="InterPro" id="IPR036397">
    <property type="entry name" value="RNaseH_sf"/>
</dbReference>
<dbReference type="Pfam" id="PF17921">
    <property type="entry name" value="Integrase_H2C2"/>
    <property type="match status" value="1"/>
</dbReference>
<dbReference type="PANTHER" id="PTHR37984">
    <property type="entry name" value="PROTEIN CBG26694"/>
    <property type="match status" value="1"/>
</dbReference>
<dbReference type="PANTHER" id="PTHR37984:SF5">
    <property type="entry name" value="PROTEIN NYNRIN-LIKE"/>
    <property type="match status" value="1"/>
</dbReference>
<sequence length="272" mass="31232">MTIVHKAGNIHKNADGLSIWALPTTPDNPAYAPTSAEPQIPIEGINITDVGTEFFEEVRESYKKDKNCHILTAVLDKDCKDVALANYLYDIWRKSYDNGRFHLFDGILYQRSKHTCVMVLCIRMLIKTILLECHDNIYSGNMSEDRTMERIKRCSWWPSWKKDVIEYCHSCDRFQKANKATGKRFGLMIQLEEPITPWEVVHMVCVTALPPGGDKSYNACLVIVDIYSKTSIFLPCHKDDTAMHTALLIWNRVISHTGLFKNIISDRDPEFT</sequence>
<dbReference type="SUPFAM" id="SSF53098">
    <property type="entry name" value="Ribonuclease H-like"/>
    <property type="match status" value="1"/>
</dbReference>
<gene>
    <name evidence="2" type="ORF">O181_125515</name>
</gene>
<proteinExistence type="predicted"/>
<reference evidence="2" key="1">
    <citation type="submission" date="2021-03" db="EMBL/GenBank/DDBJ databases">
        <title>Draft genome sequence of rust myrtle Austropuccinia psidii MF-1, a brazilian biotype.</title>
        <authorList>
            <person name="Quecine M.C."/>
            <person name="Pachon D.M.R."/>
            <person name="Bonatelli M.L."/>
            <person name="Correr F.H."/>
            <person name="Franceschini L.M."/>
            <person name="Leite T.F."/>
            <person name="Margarido G.R.A."/>
            <person name="Almeida C.A."/>
            <person name="Ferrarezi J.A."/>
            <person name="Labate C.A."/>
        </authorList>
    </citation>
    <scope>NUCLEOTIDE SEQUENCE</scope>
    <source>
        <strain evidence="2">MF-1</strain>
    </source>
</reference>
<keyword evidence="3" id="KW-1185">Reference proteome</keyword>
<dbReference type="Gene3D" id="3.30.420.10">
    <property type="entry name" value="Ribonuclease H-like superfamily/Ribonuclease H"/>
    <property type="match status" value="1"/>
</dbReference>
<dbReference type="OrthoDB" id="2273864at2759"/>
<accession>A0A9Q3Q667</accession>